<protein>
    <recommendedName>
        <fullName evidence="4">Solute carrier family 12 member 9</fullName>
    </recommendedName>
</protein>
<evidence type="ECO:0000259" key="13">
    <source>
        <dbReference type="Pfam" id="PF00324"/>
    </source>
</evidence>
<evidence type="ECO:0000256" key="5">
    <source>
        <dbReference type="ARBA" id="ARBA00022448"/>
    </source>
</evidence>
<evidence type="ECO:0000256" key="9">
    <source>
        <dbReference type="ARBA" id="ARBA00023136"/>
    </source>
</evidence>
<dbReference type="InterPro" id="IPR004842">
    <property type="entry name" value="SLC12A_fam"/>
</dbReference>
<evidence type="ECO:0000256" key="10">
    <source>
        <dbReference type="ARBA" id="ARBA00023180"/>
    </source>
</evidence>
<name>A0ABV0NT70_9TELE</name>
<evidence type="ECO:0000256" key="6">
    <source>
        <dbReference type="ARBA" id="ARBA00022475"/>
    </source>
</evidence>
<evidence type="ECO:0000313" key="14">
    <source>
        <dbReference type="EMBL" id="MEQ2173728.1"/>
    </source>
</evidence>
<keyword evidence="5" id="KW-0813">Transport</keyword>
<keyword evidence="8 12" id="KW-1133">Transmembrane helix</keyword>
<feature type="transmembrane region" description="Helical" evidence="12">
    <location>
        <begin position="89"/>
        <end position="106"/>
    </location>
</feature>
<feature type="transmembrane region" description="Helical" evidence="12">
    <location>
        <begin position="17"/>
        <end position="40"/>
    </location>
</feature>
<reference evidence="14 15" key="1">
    <citation type="submission" date="2021-06" db="EMBL/GenBank/DDBJ databases">
        <authorList>
            <person name="Palmer J.M."/>
        </authorList>
    </citation>
    <scope>NUCLEOTIDE SEQUENCE [LARGE SCALE GENOMIC DNA]</scope>
    <source>
        <strain evidence="14 15">GA_2019</strain>
        <tissue evidence="14">Muscle</tissue>
    </source>
</reference>
<keyword evidence="9 12" id="KW-0472">Membrane</keyword>
<evidence type="ECO:0000256" key="8">
    <source>
        <dbReference type="ARBA" id="ARBA00022989"/>
    </source>
</evidence>
<sequence>MGGSAVYMGLGTGQLNAVASLVTVFYLLAYAAVDLACLALEWASAPNFRFCPCVVLVFNRPTFQLFSWHTCLLGILSCLVMMFVINPVYSSGSIVLLLLLLLFLHYRSPTSSWGYISQALIFHQVRKYLLMLDVRKEHVKFWRPQVLLMVSNPRSSCQLILFVNQLKKGGLYVLGHVQLGDLGNSQFLIYNAHLDLTLFTRSASGMKPNTLILGFYDSSTPDDFFLQDSAFCRSSVEEGSTGEYNFGVDLPSLQAHFPPVRHVESPRWLSPEEYVGIISDAIKMNKNVCLGRYFFQLHGEGKDSKVDGSERTIDVWPLNLLQPGSRDYQDVCSLFLLQMACVLNMSSKWRHARMRIFLNVETGSCDHGWVVNEETFRELLRKLRIRASIKIVPWDSVVQHYALPEGERCGEPTPGVSEDFLSAVNCMLMEHSSQAAVRFLYLPRPPAGRNQSQNYLAHLEAVTRGLGPTLLIHGVTPVTYTDL</sequence>
<keyword evidence="11" id="KW-0458">Lysosome</keyword>
<dbReference type="Proteomes" id="UP001476798">
    <property type="component" value="Unassembled WGS sequence"/>
</dbReference>
<keyword evidence="7 12" id="KW-0812">Transmembrane</keyword>
<feature type="transmembrane region" description="Helical" evidence="12">
    <location>
        <begin position="65"/>
        <end position="83"/>
    </location>
</feature>
<dbReference type="EMBL" id="JAHRIO010049984">
    <property type="protein sequence ID" value="MEQ2173728.1"/>
    <property type="molecule type" value="Genomic_DNA"/>
</dbReference>
<accession>A0ABV0NT70</accession>
<keyword evidence="6" id="KW-1003">Cell membrane</keyword>
<evidence type="ECO:0000256" key="3">
    <source>
        <dbReference type="ARBA" id="ARBA00010593"/>
    </source>
</evidence>
<keyword evidence="15" id="KW-1185">Reference proteome</keyword>
<evidence type="ECO:0000256" key="4">
    <source>
        <dbReference type="ARBA" id="ARBA00019359"/>
    </source>
</evidence>
<dbReference type="PANTHER" id="PTHR11827:SF98">
    <property type="entry name" value="SOLUTE CARRIER FAMILY 12 MEMBER 9"/>
    <property type="match status" value="1"/>
</dbReference>
<comment type="subcellular location">
    <subcellularLocation>
        <location evidence="1">Cell membrane</location>
        <topology evidence="1">Multi-pass membrane protein</topology>
    </subcellularLocation>
    <subcellularLocation>
        <location evidence="2">Lysosome membrane</location>
    </subcellularLocation>
</comment>
<evidence type="ECO:0000256" key="7">
    <source>
        <dbReference type="ARBA" id="ARBA00022692"/>
    </source>
</evidence>
<feature type="domain" description="Amino acid permease/ SLC12A" evidence="13">
    <location>
        <begin position="21"/>
        <end position="147"/>
    </location>
</feature>
<evidence type="ECO:0000256" key="2">
    <source>
        <dbReference type="ARBA" id="ARBA00004656"/>
    </source>
</evidence>
<evidence type="ECO:0000313" key="15">
    <source>
        <dbReference type="Proteomes" id="UP001476798"/>
    </source>
</evidence>
<keyword evidence="10" id="KW-0325">Glycoprotein</keyword>
<evidence type="ECO:0000256" key="11">
    <source>
        <dbReference type="ARBA" id="ARBA00023228"/>
    </source>
</evidence>
<proteinExistence type="inferred from homology"/>
<dbReference type="Pfam" id="PF00324">
    <property type="entry name" value="AA_permease"/>
    <property type="match status" value="1"/>
</dbReference>
<evidence type="ECO:0000256" key="12">
    <source>
        <dbReference type="SAM" id="Phobius"/>
    </source>
</evidence>
<gene>
    <name evidence="14" type="ORF">GOODEAATRI_000318</name>
</gene>
<organism evidence="14 15">
    <name type="scientific">Goodea atripinnis</name>
    <dbReference type="NCBI Taxonomy" id="208336"/>
    <lineage>
        <taxon>Eukaryota</taxon>
        <taxon>Metazoa</taxon>
        <taxon>Chordata</taxon>
        <taxon>Craniata</taxon>
        <taxon>Vertebrata</taxon>
        <taxon>Euteleostomi</taxon>
        <taxon>Actinopterygii</taxon>
        <taxon>Neopterygii</taxon>
        <taxon>Teleostei</taxon>
        <taxon>Neoteleostei</taxon>
        <taxon>Acanthomorphata</taxon>
        <taxon>Ovalentaria</taxon>
        <taxon>Atherinomorphae</taxon>
        <taxon>Cyprinodontiformes</taxon>
        <taxon>Goodeidae</taxon>
        <taxon>Goodea</taxon>
    </lineage>
</organism>
<comment type="similarity">
    <text evidence="3">Belongs to the SLC12A transporter family.</text>
</comment>
<dbReference type="InterPro" id="IPR004841">
    <property type="entry name" value="AA-permease/SLC12A_dom"/>
</dbReference>
<dbReference type="Gene3D" id="1.20.1740.10">
    <property type="entry name" value="Amino acid/polyamine transporter I"/>
    <property type="match status" value="1"/>
</dbReference>
<comment type="caution">
    <text evidence="14">The sequence shown here is derived from an EMBL/GenBank/DDBJ whole genome shotgun (WGS) entry which is preliminary data.</text>
</comment>
<dbReference type="PANTHER" id="PTHR11827">
    <property type="entry name" value="SOLUTE CARRIER FAMILY 12, CATION COTRANSPORTERS"/>
    <property type="match status" value="1"/>
</dbReference>
<evidence type="ECO:0000256" key="1">
    <source>
        <dbReference type="ARBA" id="ARBA00004651"/>
    </source>
</evidence>